<keyword evidence="7" id="KW-0969">Cilium</keyword>
<comment type="caution">
    <text evidence="7">The sequence shown here is derived from an EMBL/GenBank/DDBJ whole genome shotgun (WGS) entry which is preliminary data.</text>
</comment>
<evidence type="ECO:0000256" key="4">
    <source>
        <dbReference type="RuleBase" id="RU362116"/>
    </source>
</evidence>
<dbReference type="PROSITE" id="PS00588">
    <property type="entry name" value="FLAGELLA_BB_ROD"/>
    <property type="match status" value="1"/>
</dbReference>
<evidence type="ECO:0000256" key="2">
    <source>
        <dbReference type="ARBA" id="ARBA00009677"/>
    </source>
</evidence>
<comment type="function">
    <text evidence="4">A flexible structure which links the flagellar filament to the drive apparatus in the basal body.</text>
</comment>
<evidence type="ECO:0000313" key="7">
    <source>
        <dbReference type="EMBL" id="NDO68749.1"/>
    </source>
</evidence>
<accession>A0A9X5C649</accession>
<dbReference type="OrthoDB" id="9804559at2"/>
<dbReference type="InterPro" id="IPR019776">
    <property type="entry name" value="Flagellar_basal_body_rod_CS"/>
</dbReference>
<name>A0A9X5C649_9FIRM</name>
<dbReference type="InterPro" id="IPR037925">
    <property type="entry name" value="FlgE/F/G-like"/>
</dbReference>
<evidence type="ECO:0000313" key="8">
    <source>
        <dbReference type="Proteomes" id="UP000474104"/>
    </source>
</evidence>
<proteinExistence type="inferred from homology"/>
<keyword evidence="3 4" id="KW-0975">Bacterial flagellum</keyword>
<evidence type="ECO:0000259" key="5">
    <source>
        <dbReference type="Pfam" id="PF00460"/>
    </source>
</evidence>
<dbReference type="RefSeq" id="WP_004072105.1">
    <property type="nucleotide sequence ID" value="NZ_VIRB01000057.1"/>
</dbReference>
<dbReference type="GO" id="GO:0009425">
    <property type="term" value="C:bacterial-type flagellum basal body"/>
    <property type="evidence" value="ECO:0007669"/>
    <property type="project" value="UniProtKB-SubCell"/>
</dbReference>
<keyword evidence="7" id="KW-0966">Cell projection</keyword>
<dbReference type="AlphaFoldDB" id="A0A9X5C649"/>
<evidence type="ECO:0000256" key="1">
    <source>
        <dbReference type="ARBA" id="ARBA00004117"/>
    </source>
</evidence>
<dbReference type="GO" id="GO:0005829">
    <property type="term" value="C:cytosol"/>
    <property type="evidence" value="ECO:0007669"/>
    <property type="project" value="TreeGrafter"/>
</dbReference>
<dbReference type="SUPFAM" id="SSF117143">
    <property type="entry name" value="Flagellar hook protein flgE"/>
    <property type="match status" value="1"/>
</dbReference>
<dbReference type="PANTHER" id="PTHR30435:SF1">
    <property type="entry name" value="FLAGELLAR HOOK PROTEIN FLGE"/>
    <property type="match status" value="1"/>
</dbReference>
<dbReference type="GO" id="GO:0071978">
    <property type="term" value="P:bacterial-type flagellum-dependent swarming motility"/>
    <property type="evidence" value="ECO:0007669"/>
    <property type="project" value="TreeGrafter"/>
</dbReference>
<protein>
    <recommendedName>
        <fullName evidence="4">Flagellar hook protein FlgE</fullName>
    </recommendedName>
</protein>
<comment type="subcellular location">
    <subcellularLocation>
        <location evidence="1 4">Bacterial flagellum basal body</location>
    </subcellularLocation>
</comment>
<keyword evidence="7" id="KW-0282">Flagellum</keyword>
<feature type="domain" description="Flagellar basal body rod protein N-terminal" evidence="5">
    <location>
        <begin position="8"/>
        <end position="35"/>
    </location>
</feature>
<dbReference type="InterPro" id="IPR010930">
    <property type="entry name" value="Flg_bb/hook_C_dom"/>
</dbReference>
<evidence type="ECO:0000259" key="6">
    <source>
        <dbReference type="Pfam" id="PF06429"/>
    </source>
</evidence>
<reference evidence="7 8" key="1">
    <citation type="submission" date="2019-07" db="EMBL/GenBank/DDBJ databases">
        <title>Draft genome sequences of 15 bacterial species constituting the stable defined intestinal microbiota of the GM15 gnotobiotic mouse model.</title>
        <authorList>
            <person name="Elie C."/>
            <person name="Mathieu A."/>
            <person name="Saliou A."/>
            <person name="Darnaud M."/>
            <person name="Leulier F."/>
            <person name="Tamellini A."/>
        </authorList>
    </citation>
    <scope>NUCLEOTIDE SEQUENCE [LARGE SCALE GENOMIC DNA]</scope>
    <source>
        <strain evidence="8">ASF 502</strain>
    </source>
</reference>
<dbReference type="Pfam" id="PF06429">
    <property type="entry name" value="Flg_bbr_C"/>
    <property type="match status" value="1"/>
</dbReference>
<gene>
    <name evidence="7" type="ORF">FMM80_08665</name>
</gene>
<comment type="similarity">
    <text evidence="2 4">Belongs to the flagella basal body rod proteins family.</text>
</comment>
<dbReference type="InterPro" id="IPR020013">
    <property type="entry name" value="Flagellar_FlgE/F/G"/>
</dbReference>
<dbReference type="InterPro" id="IPR001444">
    <property type="entry name" value="Flag_bb_rod_N"/>
</dbReference>
<dbReference type="EMBL" id="VIRB01000057">
    <property type="protein sequence ID" value="NDO68749.1"/>
    <property type="molecule type" value="Genomic_DNA"/>
</dbReference>
<dbReference type="NCBIfam" id="TIGR03506">
    <property type="entry name" value="FlgEFG_subfam"/>
    <property type="match status" value="1"/>
</dbReference>
<feature type="domain" description="Flagellar basal-body/hook protein C-terminal" evidence="6">
    <location>
        <begin position="395"/>
        <end position="437"/>
    </location>
</feature>
<sequence>MVRSMIAGVAGLKAHQSKMDVIGNNIANVNTWGFKGYSYNFKDSMYTNSVNSSGGSVLAGAAGGRNASQVGYGSQLSSISNVFESGAPSPSANPMDCMIDGTGFFLVGNMVNGSFTDVKSSGLNLSRVGIFRVDENGYLVDDQRSYVYGYAVQEGTGLPETPATAASKSFKEITINFDGASDPKTIEIGGVKVNLSGKIKSENDMEAAIQEWVTYVTNSKNLTANGGTVNDLYGNVKIDFDGVGRTGNAGKYTWTAQLKITSVVTGADSMKNVDDVKNLLTGAQEDPKKTVDGKTWEPGIPAVYTEELSTIKIPNDPATGLPYELDNYSISEDGTVTGVDKQNRVIPIGKVAIVSVQNPNGLEKTDGYYYKIGENAGEVNHEAPGSGPAGSILGSYLEMANVDLANEFSNIITTQRGFQANSKIITVTDEMLQELVSMKR</sequence>
<evidence type="ECO:0000256" key="3">
    <source>
        <dbReference type="ARBA" id="ARBA00023143"/>
    </source>
</evidence>
<dbReference type="Pfam" id="PF00460">
    <property type="entry name" value="Flg_bb_rod"/>
    <property type="match status" value="1"/>
</dbReference>
<organism evidence="7 8">
    <name type="scientific">Schaedlerella arabinosiphila</name>
    <dbReference type="NCBI Taxonomy" id="2044587"/>
    <lineage>
        <taxon>Bacteria</taxon>
        <taxon>Bacillati</taxon>
        <taxon>Bacillota</taxon>
        <taxon>Clostridia</taxon>
        <taxon>Lachnospirales</taxon>
        <taxon>Lachnospiraceae</taxon>
        <taxon>Schaedlerella</taxon>
    </lineage>
</organism>
<dbReference type="Proteomes" id="UP000474104">
    <property type="component" value="Unassembled WGS sequence"/>
</dbReference>
<dbReference type="GO" id="GO:0009424">
    <property type="term" value="C:bacterial-type flagellum hook"/>
    <property type="evidence" value="ECO:0007669"/>
    <property type="project" value="TreeGrafter"/>
</dbReference>
<dbReference type="PANTHER" id="PTHR30435">
    <property type="entry name" value="FLAGELLAR PROTEIN"/>
    <property type="match status" value="1"/>
</dbReference>